<protein>
    <submittedName>
        <fullName evidence="1">DUF1107 domain-containing protein</fullName>
    </submittedName>
</protein>
<dbReference type="InterPro" id="IPR009491">
    <property type="entry name" value="DUF1107"/>
</dbReference>
<proteinExistence type="predicted"/>
<sequence length="81" mass="9444">MPDFKDEVRDRKDLKVRSFPVYAPRIIAKHARILRHGNVVIKDLGQLEFRESRFVMPRHCQPQIRAAVTELNSLLNPQLPA</sequence>
<gene>
    <name evidence="1" type="ORF">GCM10025772_03470</name>
</gene>
<dbReference type="Pfam" id="PF06526">
    <property type="entry name" value="DUF1107"/>
    <property type="match status" value="1"/>
</dbReference>
<evidence type="ECO:0000313" key="1">
    <source>
        <dbReference type="EMBL" id="GAA5186926.1"/>
    </source>
</evidence>
<keyword evidence="2" id="KW-1185">Reference proteome</keyword>
<reference evidence="2" key="1">
    <citation type="journal article" date="2019" name="Int. J. Syst. Evol. Microbiol.">
        <title>The Global Catalogue of Microorganisms (GCM) 10K type strain sequencing project: providing services to taxonomists for standard genome sequencing and annotation.</title>
        <authorList>
            <consortium name="The Broad Institute Genomics Platform"/>
            <consortium name="The Broad Institute Genome Sequencing Center for Infectious Disease"/>
            <person name="Wu L."/>
            <person name="Ma J."/>
        </authorList>
    </citation>
    <scope>NUCLEOTIDE SEQUENCE [LARGE SCALE GENOMIC DNA]</scope>
    <source>
        <strain evidence="2">JCM 18720</strain>
    </source>
</reference>
<dbReference type="Proteomes" id="UP001501600">
    <property type="component" value="Unassembled WGS sequence"/>
</dbReference>
<name>A0ABP9RU03_9GAMM</name>
<evidence type="ECO:0000313" key="2">
    <source>
        <dbReference type="Proteomes" id="UP001501600"/>
    </source>
</evidence>
<accession>A0ABP9RU03</accession>
<organism evidence="1 2">
    <name type="scientific">Ferrimonas gelatinilytica</name>
    <dbReference type="NCBI Taxonomy" id="1255257"/>
    <lineage>
        <taxon>Bacteria</taxon>
        <taxon>Pseudomonadati</taxon>
        <taxon>Pseudomonadota</taxon>
        <taxon>Gammaproteobacteria</taxon>
        <taxon>Alteromonadales</taxon>
        <taxon>Ferrimonadaceae</taxon>
        <taxon>Ferrimonas</taxon>
    </lineage>
</organism>
<dbReference type="EMBL" id="BAABLF010000004">
    <property type="protein sequence ID" value="GAA5186926.1"/>
    <property type="molecule type" value="Genomic_DNA"/>
</dbReference>
<comment type="caution">
    <text evidence="1">The sequence shown here is derived from an EMBL/GenBank/DDBJ whole genome shotgun (WGS) entry which is preliminary data.</text>
</comment>
<dbReference type="Gene3D" id="3.30.1910.10">
    <property type="entry name" value="so0334 like domain"/>
    <property type="match status" value="1"/>
</dbReference>